<dbReference type="SUPFAM" id="SSF56059">
    <property type="entry name" value="Glutathione synthetase ATP-binding domain-like"/>
    <property type="match status" value="1"/>
</dbReference>
<dbReference type="InterPro" id="IPR013651">
    <property type="entry name" value="ATP-grasp_RimK-type"/>
</dbReference>
<dbReference type="Pfam" id="PF08443">
    <property type="entry name" value="RimK"/>
    <property type="match status" value="1"/>
</dbReference>
<keyword evidence="3 12" id="KW-0436">Ligase</keyword>
<dbReference type="EC" id="6.3.2.-" evidence="12"/>
<dbReference type="PANTHER" id="PTHR21621">
    <property type="entry name" value="RIBOSOMAL PROTEIN S6 MODIFICATION PROTEIN"/>
    <property type="match status" value="1"/>
</dbReference>
<dbReference type="GO" id="GO:0005524">
    <property type="term" value="F:ATP binding"/>
    <property type="evidence" value="ECO:0007669"/>
    <property type="project" value="UniProtKB-UniRule"/>
</dbReference>
<keyword evidence="13" id="KW-1185">Reference proteome</keyword>
<protein>
    <submittedName>
        <fullName evidence="12">Alpha-aminoadipate--LysW ligase LysX</fullName>
        <ecNumber evidence="12">6.3.2.-</ecNumber>
    </submittedName>
</protein>
<dbReference type="GO" id="GO:0009085">
    <property type="term" value="P:lysine biosynthetic process"/>
    <property type="evidence" value="ECO:0007669"/>
    <property type="project" value="InterPro"/>
</dbReference>
<dbReference type="RefSeq" id="WP_197731191.1">
    <property type="nucleotide sequence ID" value="NZ_LR216287.1"/>
</dbReference>
<dbReference type="FunFam" id="3.30.1490.20:FF:000025">
    <property type="entry name" value="Alpha-aminoadipate--LysW ligase LysX protein"/>
    <property type="match status" value="1"/>
</dbReference>
<dbReference type="GO" id="GO:0005737">
    <property type="term" value="C:cytoplasm"/>
    <property type="evidence" value="ECO:0007669"/>
    <property type="project" value="TreeGrafter"/>
</dbReference>
<dbReference type="FunFam" id="3.30.470.20:FF:000058">
    <property type="entry name" value="Alpha-aminoadipate--LysW ligase LysX protein"/>
    <property type="match status" value="1"/>
</dbReference>
<dbReference type="EMBL" id="LR216287">
    <property type="protein sequence ID" value="VFJ15313.1"/>
    <property type="molecule type" value="Genomic_DNA"/>
</dbReference>
<dbReference type="Gene3D" id="3.30.470.20">
    <property type="entry name" value="ATP-grasp fold, B domain"/>
    <property type="match status" value="1"/>
</dbReference>
<keyword evidence="7 10" id="KW-0067">ATP-binding</keyword>
<evidence type="ECO:0000256" key="5">
    <source>
        <dbReference type="ARBA" id="ARBA00022723"/>
    </source>
</evidence>
<accession>A0A484IC10</accession>
<evidence type="ECO:0000256" key="1">
    <source>
        <dbReference type="ARBA" id="ARBA00001946"/>
    </source>
</evidence>
<reference evidence="12 13" key="1">
    <citation type="submission" date="2019-02" db="EMBL/GenBank/DDBJ databases">
        <authorList>
            <person name="Lehtovirta-Morley E L."/>
        </authorList>
    </citation>
    <scope>NUCLEOTIDE SEQUENCE [LARGE SCALE GENOMIC DNA]</scope>
    <source>
        <strain evidence="12">NFRAN1</strain>
    </source>
</reference>
<organism evidence="12 13">
    <name type="scientific">Candidatus Nitrosocosmicus franklandianus</name>
    <dbReference type="NCBI Taxonomy" id="1798806"/>
    <lineage>
        <taxon>Archaea</taxon>
        <taxon>Nitrososphaerota</taxon>
        <taxon>Nitrososphaeria</taxon>
        <taxon>Nitrososphaerales</taxon>
        <taxon>Nitrososphaeraceae</taxon>
        <taxon>Candidatus Nitrosocosmicus</taxon>
    </lineage>
</organism>
<dbReference type="InterPro" id="IPR011870">
    <property type="entry name" value="LysX_arch"/>
</dbReference>
<dbReference type="InterPro" id="IPR004666">
    <property type="entry name" value="Rp_bS6_RimK/Lys_biosynth_LsyX"/>
</dbReference>
<gene>
    <name evidence="12" type="primary">lysX</name>
    <name evidence="12" type="ORF">NFRAN_2990</name>
</gene>
<evidence type="ECO:0000256" key="2">
    <source>
        <dbReference type="ARBA" id="ARBA00006239"/>
    </source>
</evidence>
<dbReference type="Proteomes" id="UP000294299">
    <property type="component" value="Chromosome NFRAN"/>
</dbReference>
<keyword evidence="5" id="KW-0479">Metal-binding</keyword>
<keyword evidence="6 10" id="KW-0547">Nucleotide-binding</keyword>
<evidence type="ECO:0000259" key="11">
    <source>
        <dbReference type="PROSITE" id="PS50975"/>
    </source>
</evidence>
<proteinExistence type="inferred from homology"/>
<dbReference type="Gene3D" id="3.40.50.20">
    <property type="match status" value="1"/>
</dbReference>
<keyword evidence="4" id="KW-0028">Amino-acid biosynthesis</keyword>
<comment type="similarity">
    <text evidence="2">Belongs to the RimK family. LysX subfamily.</text>
</comment>
<dbReference type="Pfam" id="PF22626">
    <property type="entry name" value="LysX_preATP_grasp"/>
    <property type="match status" value="1"/>
</dbReference>
<evidence type="ECO:0000256" key="3">
    <source>
        <dbReference type="ARBA" id="ARBA00022598"/>
    </source>
</evidence>
<evidence type="ECO:0000256" key="9">
    <source>
        <dbReference type="ARBA" id="ARBA00029440"/>
    </source>
</evidence>
<dbReference type="AlphaFoldDB" id="A0A484IC10"/>
<evidence type="ECO:0000256" key="6">
    <source>
        <dbReference type="ARBA" id="ARBA00022741"/>
    </source>
</evidence>
<sequence length="293" mass="33221">MGTVNIEEDESSLYILFDNIRWEEKSIIEKAKELGRKLQTIDCKDLILFLNDDFNVFKDKIILQRCVSYFRSLHSTAGLEGLGARMINSLHTAFMCGNKLISHLELQKNGILTPKAMCAFTSESSVKGLDKFGYPVVIKPTVGSWGRLIGLINDKESAKTVLEDREHMFPIYHISYFEEFIKRPPRDIRAIVIGDEVVAAIYRYSGENEWKTNMALGGRALPCPITKEIEDICIKSAKIFKGDIVGVDLMESEKYGLVVHEINNTTEFKNTVKVTGVDIPKLIIDHMENLLKK</sequence>
<dbReference type="GO" id="GO:0043774">
    <property type="term" value="F:coenzyme F420-2 alpha-glutamyl ligase activity"/>
    <property type="evidence" value="ECO:0007669"/>
    <property type="project" value="TreeGrafter"/>
</dbReference>
<dbReference type="GeneID" id="39422096"/>
<dbReference type="GO" id="GO:0046872">
    <property type="term" value="F:metal ion binding"/>
    <property type="evidence" value="ECO:0007669"/>
    <property type="project" value="UniProtKB-KW"/>
</dbReference>
<evidence type="ECO:0000313" key="12">
    <source>
        <dbReference type="EMBL" id="VFJ15313.1"/>
    </source>
</evidence>
<evidence type="ECO:0000256" key="8">
    <source>
        <dbReference type="ARBA" id="ARBA00022842"/>
    </source>
</evidence>
<dbReference type="OrthoDB" id="33241at2157"/>
<evidence type="ECO:0000313" key="13">
    <source>
        <dbReference type="Proteomes" id="UP000294299"/>
    </source>
</evidence>
<dbReference type="InterPro" id="IPR054562">
    <property type="entry name" value="LysX/ArgX_preATP_grasp"/>
</dbReference>
<keyword evidence="8" id="KW-0460">Magnesium</keyword>
<evidence type="ECO:0000256" key="4">
    <source>
        <dbReference type="ARBA" id="ARBA00022605"/>
    </source>
</evidence>
<dbReference type="InterPro" id="IPR013815">
    <property type="entry name" value="ATP_grasp_subdomain_1"/>
</dbReference>
<name>A0A484IC10_9ARCH</name>
<dbReference type="SUPFAM" id="SSF52440">
    <property type="entry name" value="PreATP-grasp domain"/>
    <property type="match status" value="1"/>
</dbReference>
<dbReference type="Gene3D" id="3.30.1490.20">
    <property type="entry name" value="ATP-grasp fold, A domain"/>
    <property type="match status" value="1"/>
</dbReference>
<dbReference type="PROSITE" id="PS50975">
    <property type="entry name" value="ATP_GRASP"/>
    <property type="match status" value="1"/>
</dbReference>
<evidence type="ECO:0000256" key="10">
    <source>
        <dbReference type="PROSITE-ProRule" id="PRU00409"/>
    </source>
</evidence>
<evidence type="ECO:0000256" key="7">
    <source>
        <dbReference type="ARBA" id="ARBA00022840"/>
    </source>
</evidence>
<dbReference type="NCBIfam" id="TIGR02144">
    <property type="entry name" value="LysX_arch"/>
    <property type="match status" value="1"/>
</dbReference>
<dbReference type="PANTHER" id="PTHR21621:SF2">
    <property type="entry name" value="COENZYME GAMMA-F420-2:ALPHA-L-GLUTAMATE LIGASE"/>
    <property type="match status" value="1"/>
</dbReference>
<dbReference type="InterPro" id="IPR011761">
    <property type="entry name" value="ATP-grasp"/>
</dbReference>
<feature type="domain" description="ATP-grasp" evidence="11">
    <location>
        <begin position="103"/>
        <end position="288"/>
    </location>
</feature>
<dbReference type="NCBIfam" id="TIGR00768">
    <property type="entry name" value="rimK_fam"/>
    <property type="match status" value="1"/>
</dbReference>
<comment type="pathway">
    <text evidence="9">Amino-acid biosynthesis.</text>
</comment>
<dbReference type="KEGG" id="nfn:NFRAN_2990"/>
<comment type="cofactor">
    <cofactor evidence="1">
        <name>Mg(2+)</name>
        <dbReference type="ChEBI" id="CHEBI:18420"/>
    </cofactor>
</comment>
<dbReference type="InterPro" id="IPR016185">
    <property type="entry name" value="PreATP-grasp_dom_sf"/>
</dbReference>